<keyword evidence="1" id="KW-0443">Lipid metabolism</keyword>
<organism evidence="3 4">
    <name type="scientific">Mycolicibacillus trivialis</name>
    <dbReference type="NCBI Taxonomy" id="1798"/>
    <lineage>
        <taxon>Bacteria</taxon>
        <taxon>Bacillati</taxon>
        <taxon>Actinomycetota</taxon>
        <taxon>Actinomycetes</taxon>
        <taxon>Mycobacteriales</taxon>
        <taxon>Mycobacteriaceae</taxon>
        <taxon>Mycolicibacillus</taxon>
    </lineage>
</organism>
<dbReference type="Proteomes" id="UP000193090">
    <property type="component" value="Unassembled WGS sequence"/>
</dbReference>
<dbReference type="AlphaFoldDB" id="A0A1X2EIB4"/>
<dbReference type="RefSeq" id="WP_085110318.1">
    <property type="nucleotide sequence ID" value="NZ_JACKSN010000063.1"/>
</dbReference>
<reference evidence="3 4" key="1">
    <citation type="submission" date="2016-01" db="EMBL/GenBank/DDBJ databases">
        <title>The new phylogeny of the genus Mycobacterium.</title>
        <authorList>
            <person name="Tarcisio F."/>
            <person name="Conor M."/>
            <person name="Antonella G."/>
            <person name="Elisabetta G."/>
            <person name="Giulia F.S."/>
            <person name="Sara T."/>
            <person name="Anna F."/>
            <person name="Clotilde B."/>
            <person name="Roberto B."/>
            <person name="Veronica D.S."/>
            <person name="Fabio R."/>
            <person name="Monica P."/>
            <person name="Olivier J."/>
            <person name="Enrico T."/>
            <person name="Nicola S."/>
        </authorList>
    </citation>
    <scope>NUCLEOTIDE SEQUENCE [LARGE SCALE GENOMIC DNA]</scope>
    <source>
        <strain evidence="3 4">DSM 44153</strain>
    </source>
</reference>
<sequence>MLHVTAETVTYETLDDGRIARIWLNRPESHNAQHRTLLVALDEAFARAEADDEVRVVILAARGKNFSAGHDLGSEEALTERRPGPGQHPTFTTHGGTRTGVVEKTYLQEWHFYFENTRRWRDLRKITIASVQGNVISAGLMLMWACDLIVAADNARFSDVVGVRLGMPGVEYYAHPWEFGPRKAKELLLTGDSIDADEAHRLGMVSKVFPLDRLEEDTLAFARRIAQRPTMAALLIKDSVNAATDAMGFDEALRHGFHIHQLGHAHWAATNDNRFPVALPPDVEDWRTAGPTETARRDRP</sequence>
<name>A0A1X2EIB4_9MYCO</name>
<dbReference type="GO" id="GO:0006635">
    <property type="term" value="P:fatty acid beta-oxidation"/>
    <property type="evidence" value="ECO:0007669"/>
    <property type="project" value="TreeGrafter"/>
</dbReference>
<dbReference type="SUPFAM" id="SSF52096">
    <property type="entry name" value="ClpP/crotonase"/>
    <property type="match status" value="1"/>
</dbReference>
<dbReference type="EMBL" id="LQPZ01000029">
    <property type="protein sequence ID" value="ORX03128.1"/>
    <property type="molecule type" value="Genomic_DNA"/>
</dbReference>
<evidence type="ECO:0000256" key="1">
    <source>
        <dbReference type="ARBA" id="ARBA00023098"/>
    </source>
</evidence>
<gene>
    <name evidence="3" type="ORF">AWC30_11420</name>
</gene>
<dbReference type="Gene3D" id="3.90.226.10">
    <property type="entry name" value="2-enoyl-CoA Hydratase, Chain A, domain 1"/>
    <property type="match status" value="1"/>
</dbReference>
<keyword evidence="4" id="KW-1185">Reference proteome</keyword>
<dbReference type="GO" id="GO:0003824">
    <property type="term" value="F:catalytic activity"/>
    <property type="evidence" value="ECO:0007669"/>
    <property type="project" value="UniProtKB-ARBA"/>
</dbReference>
<dbReference type="Pfam" id="PF00378">
    <property type="entry name" value="ECH_1"/>
    <property type="match status" value="2"/>
</dbReference>
<dbReference type="InterPro" id="IPR029045">
    <property type="entry name" value="ClpP/crotonase-like_dom_sf"/>
</dbReference>
<dbReference type="STRING" id="1798.AWC30_11420"/>
<proteinExistence type="predicted"/>
<feature type="region of interest" description="Disordered" evidence="2">
    <location>
        <begin position="72"/>
        <end position="97"/>
    </location>
</feature>
<dbReference type="InterPro" id="IPR001753">
    <property type="entry name" value="Enoyl-CoA_hydra/iso"/>
</dbReference>
<dbReference type="NCBIfam" id="NF006140">
    <property type="entry name" value="PRK08290.1"/>
    <property type="match status" value="1"/>
</dbReference>
<accession>A0A1X2EIB4</accession>
<feature type="region of interest" description="Disordered" evidence="2">
    <location>
        <begin position="281"/>
        <end position="300"/>
    </location>
</feature>
<protein>
    <submittedName>
        <fullName evidence="3">Enoyl-CoA hydratase</fullName>
    </submittedName>
</protein>
<dbReference type="CDD" id="cd06558">
    <property type="entry name" value="crotonase-like"/>
    <property type="match status" value="1"/>
</dbReference>
<evidence type="ECO:0000256" key="2">
    <source>
        <dbReference type="SAM" id="MobiDB-lite"/>
    </source>
</evidence>
<evidence type="ECO:0000313" key="3">
    <source>
        <dbReference type="EMBL" id="ORX03128.1"/>
    </source>
</evidence>
<dbReference type="PANTHER" id="PTHR11941:SF124">
    <property type="entry name" value="ENOYL-COA HYDRATASE ECHA13-RELATED"/>
    <property type="match status" value="1"/>
</dbReference>
<comment type="caution">
    <text evidence="3">The sequence shown here is derived from an EMBL/GenBank/DDBJ whole genome shotgun (WGS) entry which is preliminary data.</text>
</comment>
<evidence type="ECO:0000313" key="4">
    <source>
        <dbReference type="Proteomes" id="UP000193090"/>
    </source>
</evidence>
<dbReference type="OrthoDB" id="9807606at2"/>
<dbReference type="PANTHER" id="PTHR11941">
    <property type="entry name" value="ENOYL-COA HYDRATASE-RELATED"/>
    <property type="match status" value="1"/>
</dbReference>